<comment type="subcellular location">
    <subcellularLocation>
        <location evidence="1">Cell membrane</location>
        <topology evidence="1">Multi-pass membrane protein</topology>
    </subcellularLocation>
</comment>
<evidence type="ECO:0000256" key="6">
    <source>
        <dbReference type="ARBA" id="ARBA00023136"/>
    </source>
</evidence>
<comment type="similarity">
    <text evidence="2">Belongs to the MscS (TC 1.A.23) family.</text>
</comment>
<evidence type="ECO:0000256" key="1">
    <source>
        <dbReference type="ARBA" id="ARBA00004651"/>
    </source>
</evidence>
<feature type="domain" description="Mechanosensitive ion channel transmembrane helices 2/3" evidence="10">
    <location>
        <begin position="50"/>
        <end position="91"/>
    </location>
</feature>
<dbReference type="PANTHER" id="PTHR30460:SF0">
    <property type="entry name" value="MODERATE CONDUCTANCE MECHANOSENSITIVE CHANNEL YBIO"/>
    <property type="match status" value="1"/>
</dbReference>
<dbReference type="Proteomes" id="UP000307808">
    <property type="component" value="Unassembled WGS sequence"/>
</dbReference>
<dbReference type="InterPro" id="IPR023408">
    <property type="entry name" value="MscS_beta-dom_sf"/>
</dbReference>
<feature type="transmembrane region" description="Helical" evidence="7">
    <location>
        <begin position="44"/>
        <end position="65"/>
    </location>
</feature>
<gene>
    <name evidence="11" type="ORF">FC770_10835</name>
</gene>
<dbReference type="Gene3D" id="3.30.70.100">
    <property type="match status" value="1"/>
</dbReference>
<dbReference type="Gene3D" id="1.10.287.1260">
    <property type="match status" value="1"/>
</dbReference>
<protein>
    <submittedName>
        <fullName evidence="11">Mechanosensitive ion channel family protein</fullName>
    </submittedName>
</protein>
<dbReference type="InterPro" id="IPR010920">
    <property type="entry name" value="LSM_dom_sf"/>
</dbReference>
<evidence type="ECO:0000259" key="10">
    <source>
        <dbReference type="Pfam" id="PF21088"/>
    </source>
</evidence>
<dbReference type="EMBL" id="SZPY01000003">
    <property type="protein sequence ID" value="TKI61836.1"/>
    <property type="molecule type" value="Genomic_DNA"/>
</dbReference>
<dbReference type="PANTHER" id="PTHR30460">
    <property type="entry name" value="MODERATE CONDUCTANCE MECHANOSENSITIVE CHANNEL YBIO"/>
    <property type="match status" value="1"/>
</dbReference>
<dbReference type="SUPFAM" id="SSF82861">
    <property type="entry name" value="Mechanosensitive channel protein MscS (YggB), transmembrane region"/>
    <property type="match status" value="1"/>
</dbReference>
<evidence type="ECO:0000256" key="4">
    <source>
        <dbReference type="ARBA" id="ARBA00022692"/>
    </source>
</evidence>
<feature type="domain" description="Mechanosensitive ion channel MscS" evidence="8">
    <location>
        <begin position="93"/>
        <end position="163"/>
    </location>
</feature>
<evidence type="ECO:0000256" key="7">
    <source>
        <dbReference type="SAM" id="Phobius"/>
    </source>
</evidence>
<dbReference type="InterPro" id="IPR011066">
    <property type="entry name" value="MscS_channel_C_sf"/>
</dbReference>
<evidence type="ECO:0000256" key="3">
    <source>
        <dbReference type="ARBA" id="ARBA00022475"/>
    </source>
</evidence>
<reference evidence="11 12" key="1">
    <citation type="submission" date="2019-04" db="EMBL/GenBank/DDBJ databases">
        <authorList>
            <person name="Dong K."/>
        </authorList>
    </citation>
    <scope>NUCLEOTIDE SEQUENCE [LARGE SCALE GENOMIC DNA]</scope>
    <source>
        <strain evidence="12">dk3543</strain>
    </source>
</reference>
<dbReference type="Pfam" id="PF21088">
    <property type="entry name" value="MS_channel_1st"/>
    <property type="match status" value="1"/>
</dbReference>
<dbReference type="OrthoDB" id="4638917at2"/>
<evidence type="ECO:0000256" key="2">
    <source>
        <dbReference type="ARBA" id="ARBA00008017"/>
    </source>
</evidence>
<dbReference type="SUPFAM" id="SSF82689">
    <property type="entry name" value="Mechanosensitive channel protein MscS (YggB), C-terminal domain"/>
    <property type="match status" value="1"/>
</dbReference>
<organism evidence="11 12">
    <name type="scientific">Nocardioides jishulii</name>
    <dbReference type="NCBI Taxonomy" id="2575440"/>
    <lineage>
        <taxon>Bacteria</taxon>
        <taxon>Bacillati</taxon>
        <taxon>Actinomycetota</taxon>
        <taxon>Actinomycetes</taxon>
        <taxon>Propionibacteriales</taxon>
        <taxon>Nocardioidaceae</taxon>
        <taxon>Nocardioides</taxon>
    </lineage>
</organism>
<keyword evidence="6 7" id="KW-0472">Membrane</keyword>
<dbReference type="SUPFAM" id="SSF50182">
    <property type="entry name" value="Sm-like ribonucleoproteins"/>
    <property type="match status" value="1"/>
</dbReference>
<dbReference type="AlphaFoldDB" id="A0A4U2YKV9"/>
<dbReference type="Pfam" id="PF21082">
    <property type="entry name" value="MS_channel_3rd"/>
    <property type="match status" value="1"/>
</dbReference>
<dbReference type="GO" id="GO:0008381">
    <property type="term" value="F:mechanosensitive monoatomic ion channel activity"/>
    <property type="evidence" value="ECO:0007669"/>
    <property type="project" value="InterPro"/>
</dbReference>
<keyword evidence="3" id="KW-1003">Cell membrane</keyword>
<keyword evidence="4 7" id="KW-0812">Transmembrane</keyword>
<accession>A0A4U2YKV9</accession>
<evidence type="ECO:0000259" key="8">
    <source>
        <dbReference type="Pfam" id="PF00924"/>
    </source>
</evidence>
<feature type="transmembrane region" description="Helical" evidence="7">
    <location>
        <begin position="71"/>
        <end position="90"/>
    </location>
</feature>
<proteinExistence type="inferred from homology"/>
<keyword evidence="12" id="KW-1185">Reference proteome</keyword>
<comment type="caution">
    <text evidence="11">The sequence shown here is derived from an EMBL/GenBank/DDBJ whole genome shotgun (WGS) entry which is preliminary data.</text>
</comment>
<sequence>MTGSVLVARQVTWAANRWTTRIEHNEPDDDNLVRSEDAKRRHALVQLLSWVTVVVIYVVAGLMIIQRFGVSLSAIVPAATVAGVALGFGAQRIVQDLLAGFFLFAERQYGYGDLIRLEAMGVGNPVIGTVEEVSLRTTTVRTPAGEVVITPNGQIVQTTNLSRGWARAVIDVPVPAAVDVNHVSDILRDVGKAAYEDETLRSLLLDVPAVMGVESIDLDQFHVRVVARTLPGKQFVVGRTLRAKITRQLMAKGIRTSAQLATGEPTGAPQ</sequence>
<keyword evidence="5 7" id="KW-1133">Transmembrane helix</keyword>
<dbReference type="GO" id="GO:0005886">
    <property type="term" value="C:plasma membrane"/>
    <property type="evidence" value="ECO:0007669"/>
    <property type="project" value="UniProtKB-SubCell"/>
</dbReference>
<evidence type="ECO:0000313" key="11">
    <source>
        <dbReference type="EMBL" id="TKI61836.1"/>
    </source>
</evidence>
<dbReference type="InterPro" id="IPR011014">
    <property type="entry name" value="MscS_channel_TM-2"/>
</dbReference>
<feature type="domain" description="Mechanosensitive ion channel MscS C-terminal" evidence="9">
    <location>
        <begin position="169"/>
        <end position="255"/>
    </location>
</feature>
<dbReference type="InterPro" id="IPR045276">
    <property type="entry name" value="YbiO_bact"/>
</dbReference>
<name>A0A4U2YKV9_9ACTN</name>
<dbReference type="InterPro" id="IPR049278">
    <property type="entry name" value="MS_channel_C"/>
</dbReference>
<dbReference type="Gene3D" id="2.30.30.60">
    <property type="match status" value="1"/>
</dbReference>
<evidence type="ECO:0000259" key="9">
    <source>
        <dbReference type="Pfam" id="PF21082"/>
    </source>
</evidence>
<dbReference type="InterPro" id="IPR006685">
    <property type="entry name" value="MscS_channel_2nd"/>
</dbReference>
<dbReference type="Pfam" id="PF00924">
    <property type="entry name" value="MS_channel_2nd"/>
    <property type="match status" value="1"/>
</dbReference>
<dbReference type="InterPro" id="IPR049142">
    <property type="entry name" value="MS_channel_1st"/>
</dbReference>
<evidence type="ECO:0000313" key="12">
    <source>
        <dbReference type="Proteomes" id="UP000307808"/>
    </source>
</evidence>
<evidence type="ECO:0000256" key="5">
    <source>
        <dbReference type="ARBA" id="ARBA00022989"/>
    </source>
</evidence>